<evidence type="ECO:0000313" key="2">
    <source>
        <dbReference type="EMBL" id="MFC7257092.1"/>
    </source>
</evidence>
<keyword evidence="3" id="KW-1185">Reference proteome</keyword>
<dbReference type="RefSeq" id="WP_379706885.1">
    <property type="nucleotide sequence ID" value="NZ_JBHTAT010000004.1"/>
</dbReference>
<keyword evidence="1" id="KW-0812">Transmembrane</keyword>
<dbReference type="GeneID" id="96955381"/>
<protein>
    <recommendedName>
        <fullName evidence="4">Transmembrane secretion effector</fullName>
    </recommendedName>
</protein>
<proteinExistence type="predicted"/>
<name>A0ABD6A415_9EURY</name>
<sequence length="104" mass="11189">MERPLAAGSIQLLKYENLIDTDLLFGNVLVLTLDFGLMTQNPQTGALSNINPHYVATLALILAPMGAILGDSFTSHIVRDELMAVWLTIAGLMILGTYALSLTS</sequence>
<gene>
    <name evidence="2" type="ORF">ACFQKE_17680</name>
</gene>
<dbReference type="AlphaFoldDB" id="A0ABD6A415"/>
<evidence type="ECO:0000313" key="3">
    <source>
        <dbReference type="Proteomes" id="UP001596434"/>
    </source>
</evidence>
<evidence type="ECO:0000256" key="1">
    <source>
        <dbReference type="SAM" id="Phobius"/>
    </source>
</evidence>
<evidence type="ECO:0008006" key="4">
    <source>
        <dbReference type="Google" id="ProtNLM"/>
    </source>
</evidence>
<accession>A0ABD6A415</accession>
<feature type="transmembrane region" description="Helical" evidence="1">
    <location>
        <begin position="82"/>
        <end position="101"/>
    </location>
</feature>
<comment type="caution">
    <text evidence="2">The sequence shown here is derived from an EMBL/GenBank/DDBJ whole genome shotgun (WGS) entry which is preliminary data.</text>
</comment>
<dbReference type="Proteomes" id="UP001596434">
    <property type="component" value="Unassembled WGS sequence"/>
</dbReference>
<feature type="transmembrane region" description="Helical" evidence="1">
    <location>
        <begin position="50"/>
        <end position="70"/>
    </location>
</feature>
<reference evidence="2 3" key="1">
    <citation type="journal article" date="2019" name="Int. J. Syst. Evol. Microbiol.">
        <title>The Global Catalogue of Microorganisms (GCM) 10K type strain sequencing project: providing services to taxonomists for standard genome sequencing and annotation.</title>
        <authorList>
            <consortium name="The Broad Institute Genomics Platform"/>
            <consortium name="The Broad Institute Genome Sequencing Center for Infectious Disease"/>
            <person name="Wu L."/>
            <person name="Ma J."/>
        </authorList>
    </citation>
    <scope>NUCLEOTIDE SEQUENCE [LARGE SCALE GENOMIC DNA]</scope>
    <source>
        <strain evidence="2 3">GX21</strain>
    </source>
</reference>
<dbReference type="EMBL" id="JBHTAT010000004">
    <property type="protein sequence ID" value="MFC7257092.1"/>
    <property type="molecule type" value="Genomic_DNA"/>
</dbReference>
<organism evidence="2 3">
    <name type="scientific">Haloplanus litoreus</name>
    <dbReference type="NCBI Taxonomy" id="767515"/>
    <lineage>
        <taxon>Archaea</taxon>
        <taxon>Methanobacteriati</taxon>
        <taxon>Methanobacteriota</taxon>
        <taxon>Stenosarchaea group</taxon>
        <taxon>Halobacteria</taxon>
        <taxon>Halobacteriales</taxon>
        <taxon>Haloferacaceae</taxon>
        <taxon>Haloplanus</taxon>
    </lineage>
</organism>
<keyword evidence="1" id="KW-1133">Transmembrane helix</keyword>
<keyword evidence="1" id="KW-0472">Membrane</keyword>